<dbReference type="PRINTS" id="PR00660">
    <property type="entry name" value="ERLUMENR"/>
</dbReference>
<protein>
    <recommendedName>
        <fullName evidence="13">ER lumen protein-retaining receptor</fullName>
    </recommendedName>
</protein>
<keyword evidence="3" id="KW-0813">Transport</keyword>
<feature type="transmembrane region" description="Helical" evidence="11">
    <location>
        <begin position="194"/>
        <end position="214"/>
    </location>
</feature>
<reference evidence="12" key="1">
    <citation type="submission" date="2021-01" db="EMBL/GenBank/DDBJ databases">
        <authorList>
            <person name="Corre E."/>
            <person name="Pelletier E."/>
            <person name="Niang G."/>
            <person name="Scheremetjew M."/>
            <person name="Finn R."/>
            <person name="Kale V."/>
            <person name="Holt S."/>
            <person name="Cochrane G."/>
            <person name="Meng A."/>
            <person name="Brown T."/>
            <person name="Cohen L."/>
        </authorList>
    </citation>
    <scope>NUCLEOTIDE SEQUENCE</scope>
    <source>
        <strain evidence="12">CCMP441</strain>
    </source>
</reference>
<proteinExistence type="inferred from homology"/>
<dbReference type="InterPro" id="IPR000133">
    <property type="entry name" value="ER_ret_rcpt"/>
</dbReference>
<evidence type="ECO:0000256" key="7">
    <source>
        <dbReference type="ARBA" id="ARBA00022927"/>
    </source>
</evidence>
<dbReference type="GO" id="GO:0046923">
    <property type="term" value="F:ER retention sequence binding"/>
    <property type="evidence" value="ECO:0007669"/>
    <property type="project" value="InterPro"/>
</dbReference>
<dbReference type="AlphaFoldDB" id="A0A6U4N6Q9"/>
<keyword evidence="9 11" id="KW-0472">Membrane</keyword>
<keyword evidence="4 11" id="KW-0812">Transmembrane</keyword>
<keyword evidence="7" id="KW-0653">Protein transport</keyword>
<feature type="transmembrane region" description="Helical" evidence="11">
    <location>
        <begin position="62"/>
        <end position="79"/>
    </location>
</feature>
<feature type="transmembrane region" description="Helical" evidence="11">
    <location>
        <begin position="36"/>
        <end position="56"/>
    </location>
</feature>
<keyword evidence="8 11" id="KW-1133">Transmembrane helix</keyword>
<evidence type="ECO:0000256" key="10">
    <source>
        <dbReference type="ARBA" id="ARBA00023170"/>
    </source>
</evidence>
<evidence type="ECO:0008006" key="13">
    <source>
        <dbReference type="Google" id="ProtNLM"/>
    </source>
</evidence>
<evidence type="ECO:0000313" key="12">
    <source>
        <dbReference type="EMBL" id="CAD8743935.1"/>
    </source>
</evidence>
<feature type="transmembrane region" description="Helical" evidence="11">
    <location>
        <begin position="162"/>
        <end position="182"/>
    </location>
</feature>
<dbReference type="Pfam" id="PF00810">
    <property type="entry name" value="ER_lumen_recept"/>
    <property type="match status" value="1"/>
</dbReference>
<evidence type="ECO:0000256" key="9">
    <source>
        <dbReference type="ARBA" id="ARBA00023136"/>
    </source>
</evidence>
<keyword evidence="6" id="KW-0931">ER-Golgi transport</keyword>
<keyword evidence="10" id="KW-0675">Receptor</keyword>
<dbReference type="PROSITE" id="PS00951">
    <property type="entry name" value="ER_LUMEN_RECEPTOR_1"/>
    <property type="match status" value="1"/>
</dbReference>
<evidence type="ECO:0000256" key="11">
    <source>
        <dbReference type="SAM" id="Phobius"/>
    </source>
</evidence>
<evidence type="ECO:0000256" key="4">
    <source>
        <dbReference type="ARBA" id="ARBA00022692"/>
    </source>
</evidence>
<feature type="transmembrane region" description="Helical" evidence="11">
    <location>
        <begin position="99"/>
        <end position="123"/>
    </location>
</feature>
<evidence type="ECO:0000256" key="8">
    <source>
        <dbReference type="ARBA" id="ARBA00022989"/>
    </source>
</evidence>
<evidence type="ECO:0000256" key="2">
    <source>
        <dbReference type="ARBA" id="ARBA00010120"/>
    </source>
</evidence>
<keyword evidence="5" id="KW-0256">Endoplasmic reticulum</keyword>
<dbReference type="GO" id="GO:0015031">
    <property type="term" value="P:protein transport"/>
    <property type="evidence" value="ECO:0007669"/>
    <property type="project" value="UniProtKB-KW"/>
</dbReference>
<feature type="transmembrane region" description="Helical" evidence="11">
    <location>
        <begin position="129"/>
        <end position="150"/>
    </location>
</feature>
<dbReference type="EMBL" id="HBFK01016944">
    <property type="protein sequence ID" value="CAD8743935.1"/>
    <property type="molecule type" value="Transcribed_RNA"/>
</dbReference>
<organism evidence="12">
    <name type="scientific">Hemiselmis andersenii</name>
    <name type="common">Cryptophyte alga</name>
    <dbReference type="NCBI Taxonomy" id="464988"/>
    <lineage>
        <taxon>Eukaryota</taxon>
        <taxon>Cryptophyceae</taxon>
        <taxon>Cryptomonadales</taxon>
        <taxon>Hemiselmidaceae</taxon>
        <taxon>Hemiselmis</taxon>
    </lineage>
</organism>
<accession>A0A6U4N6Q9</accession>
<sequence>MNIFRLAADMLHLLSFIVLLYRIRTQRSCRGVSLKTQVLFLIVFCCRYLDLFFSFISLYNTLMKIFFISATATTVYWMLTKYKSSYDLENDKMHGDGSLLGYGAPHGVLGFIVAPCFLMALIFNEGFEAFEILWAFSIYLEALAIIPQLFMLQRTKEGEAFTLLYIFSVGSYRGLYLINWIYRFFTEPHYWQPLVWIAGFVQTLLYADFFYYYYVALKEGSKFQLPG</sequence>
<evidence type="ECO:0000256" key="1">
    <source>
        <dbReference type="ARBA" id="ARBA00004477"/>
    </source>
</evidence>
<dbReference type="GO" id="GO:0006621">
    <property type="term" value="P:protein retention in ER lumen"/>
    <property type="evidence" value="ECO:0007669"/>
    <property type="project" value="InterPro"/>
</dbReference>
<dbReference type="GO" id="GO:0016192">
    <property type="term" value="P:vesicle-mediated transport"/>
    <property type="evidence" value="ECO:0007669"/>
    <property type="project" value="UniProtKB-KW"/>
</dbReference>
<evidence type="ECO:0000256" key="6">
    <source>
        <dbReference type="ARBA" id="ARBA00022892"/>
    </source>
</evidence>
<evidence type="ECO:0000256" key="3">
    <source>
        <dbReference type="ARBA" id="ARBA00022448"/>
    </source>
</evidence>
<comment type="similarity">
    <text evidence="2">Belongs to the ERD2 family.</text>
</comment>
<name>A0A6U4N6Q9_HEMAN</name>
<evidence type="ECO:0000256" key="5">
    <source>
        <dbReference type="ARBA" id="ARBA00022824"/>
    </source>
</evidence>
<gene>
    <name evidence="12" type="ORF">HAND1043_LOCUS10430</name>
</gene>
<dbReference type="GO" id="GO:0005789">
    <property type="term" value="C:endoplasmic reticulum membrane"/>
    <property type="evidence" value="ECO:0007669"/>
    <property type="project" value="UniProtKB-SubCell"/>
</dbReference>
<comment type="subcellular location">
    <subcellularLocation>
        <location evidence="1">Endoplasmic reticulum membrane</location>
        <topology evidence="1">Multi-pass membrane protein</topology>
    </subcellularLocation>
</comment>
<dbReference type="PANTHER" id="PTHR10585">
    <property type="entry name" value="ER LUMEN PROTEIN RETAINING RECEPTOR"/>
    <property type="match status" value="1"/>
</dbReference>